<evidence type="ECO:0000313" key="7">
    <source>
        <dbReference type="Proteomes" id="UP000002296"/>
    </source>
</evidence>
<dbReference type="GO" id="GO:0031490">
    <property type="term" value="F:chromatin DNA binding"/>
    <property type="evidence" value="ECO:0007669"/>
    <property type="project" value="TreeGrafter"/>
</dbReference>
<dbReference type="RefSeq" id="XP_808963.1">
    <property type="nucleotide sequence ID" value="XM_803870.1"/>
</dbReference>
<dbReference type="GeneID" id="3539504"/>
<dbReference type="Gene3D" id="1.10.20.10">
    <property type="entry name" value="Histone, subunit A"/>
    <property type="match status" value="1"/>
</dbReference>
<dbReference type="PANTHER" id="PTHR46172">
    <property type="entry name" value="DNA POLYMERASE EPSILON SUBUNIT 3"/>
    <property type="match status" value="1"/>
</dbReference>
<evidence type="ECO:0000259" key="5">
    <source>
        <dbReference type="Pfam" id="PF00808"/>
    </source>
</evidence>
<keyword evidence="7" id="KW-1185">Reference proteome</keyword>
<dbReference type="InParanoid" id="Q4D3L1"/>
<keyword evidence="4" id="KW-0732">Signal</keyword>
<dbReference type="GO" id="GO:0031507">
    <property type="term" value="P:heterochromatin formation"/>
    <property type="evidence" value="ECO:0007669"/>
    <property type="project" value="TreeGrafter"/>
</dbReference>
<feature type="domain" description="Transcription factor CBF/NF-Y/archaeal histone" evidence="5">
    <location>
        <begin position="106"/>
        <end position="171"/>
    </location>
</feature>
<comment type="subcellular location">
    <subcellularLocation>
        <location evidence="1">Nucleus</location>
    </subcellularLocation>
</comment>
<dbReference type="STRING" id="353153.Q4D3L1"/>
<dbReference type="Proteomes" id="UP000002296">
    <property type="component" value="Unassembled WGS sequence"/>
</dbReference>
<dbReference type="GO" id="GO:0006272">
    <property type="term" value="P:leading strand elongation"/>
    <property type="evidence" value="ECO:0007669"/>
    <property type="project" value="TreeGrafter"/>
</dbReference>
<evidence type="ECO:0000256" key="1">
    <source>
        <dbReference type="ARBA" id="ARBA00004123"/>
    </source>
</evidence>
<dbReference type="KEGG" id="tcr:510725.60"/>
<dbReference type="GO" id="GO:0008623">
    <property type="term" value="C:CHRAC"/>
    <property type="evidence" value="ECO:0007669"/>
    <property type="project" value="TreeGrafter"/>
</dbReference>
<accession>Q4D3L1</accession>
<dbReference type="AlphaFoldDB" id="Q4D3L1"/>
<evidence type="ECO:0000313" key="6">
    <source>
        <dbReference type="EMBL" id="EAN87112.1"/>
    </source>
</evidence>
<dbReference type="SUPFAM" id="SSF47113">
    <property type="entry name" value="Histone-fold"/>
    <property type="match status" value="1"/>
</dbReference>
<feature type="transmembrane region" description="Helical" evidence="3">
    <location>
        <begin position="34"/>
        <end position="55"/>
    </location>
</feature>
<dbReference type="PaxDb" id="353153-Q4D3L1"/>
<dbReference type="SMR" id="Q4D3L1"/>
<protein>
    <recommendedName>
        <fullName evidence="5">Transcription factor CBF/NF-Y/archaeal histone domain-containing protein</fullName>
    </recommendedName>
</protein>
<keyword evidence="3" id="KW-0472">Membrane</keyword>
<sequence>MRLLLLSIILLLILLPLLCTVGPCAKTCLCKQSLLQMMLIACFCLLDSSVLVLLLGNYMQEASGSGEACAPSLFGEAVNYPTTPDTMKDVPATIPATATAMKVRSLAAGQVDRTVSAALPDGMHVSKDARIAFQKAATLFLLYLSCLAEDERSREGKKRVTLSAHDIKSALKAAGMSHLLPLLGTSHMKRIRTDDNSFL</sequence>
<proteinExistence type="predicted"/>
<comment type="caution">
    <text evidence="6">The sequence shown here is derived from an EMBL/GenBank/DDBJ whole genome shotgun (WGS) entry which is preliminary data.</text>
</comment>
<reference evidence="6 7" key="1">
    <citation type="journal article" date="2005" name="Science">
        <title>The genome sequence of Trypanosoma cruzi, etiologic agent of Chagas disease.</title>
        <authorList>
            <person name="El-Sayed N.M."/>
            <person name="Myler P.J."/>
            <person name="Bartholomeu D.C."/>
            <person name="Nilsson D."/>
            <person name="Aggarwal G."/>
            <person name="Tran A.N."/>
            <person name="Ghedin E."/>
            <person name="Worthey E.A."/>
            <person name="Delcher A.L."/>
            <person name="Blandin G."/>
            <person name="Westenberger S.J."/>
            <person name="Caler E."/>
            <person name="Cerqueira G.C."/>
            <person name="Branche C."/>
            <person name="Haas B."/>
            <person name="Anupama A."/>
            <person name="Arner E."/>
            <person name="Aslund L."/>
            <person name="Attipoe P."/>
            <person name="Bontempi E."/>
            <person name="Bringaud F."/>
            <person name="Burton P."/>
            <person name="Cadag E."/>
            <person name="Campbell D.A."/>
            <person name="Carrington M."/>
            <person name="Crabtree J."/>
            <person name="Darban H."/>
            <person name="da Silveira J.F."/>
            <person name="de Jong P."/>
            <person name="Edwards K."/>
            <person name="Englund P.T."/>
            <person name="Fazelina G."/>
            <person name="Feldblyum T."/>
            <person name="Ferella M."/>
            <person name="Frasch A.C."/>
            <person name="Gull K."/>
            <person name="Horn D."/>
            <person name="Hou L."/>
            <person name="Huang Y."/>
            <person name="Kindlund E."/>
            <person name="Klingbeil M."/>
            <person name="Kluge S."/>
            <person name="Koo H."/>
            <person name="Lacerda D."/>
            <person name="Levin M.J."/>
            <person name="Lorenzi H."/>
            <person name="Louie T."/>
            <person name="Machado C.R."/>
            <person name="McCulloch R."/>
            <person name="McKenna A."/>
            <person name="Mizuno Y."/>
            <person name="Mottram J.C."/>
            <person name="Nelson S."/>
            <person name="Ochaya S."/>
            <person name="Osoegawa K."/>
            <person name="Pai G."/>
            <person name="Parsons M."/>
            <person name="Pentony M."/>
            <person name="Pettersson U."/>
            <person name="Pop M."/>
            <person name="Ramirez J.L."/>
            <person name="Rinta J."/>
            <person name="Robertson L."/>
            <person name="Salzberg S.L."/>
            <person name="Sanchez D.O."/>
            <person name="Seyler A."/>
            <person name="Sharma R."/>
            <person name="Shetty J."/>
            <person name="Simpson A.J."/>
            <person name="Sisk E."/>
            <person name="Tammi M.T."/>
            <person name="Tarleton R."/>
            <person name="Teixeira S."/>
            <person name="Van Aken S."/>
            <person name="Vogt C."/>
            <person name="Ward P.N."/>
            <person name="Wickstead B."/>
            <person name="Wortman J."/>
            <person name="White O."/>
            <person name="Fraser C.M."/>
            <person name="Stuart K.D."/>
            <person name="Andersson B."/>
        </authorList>
    </citation>
    <scope>NUCLEOTIDE SEQUENCE [LARGE SCALE GENOMIC DNA]</scope>
    <source>
        <strain evidence="6 7">CL Brener</strain>
    </source>
</reference>
<keyword evidence="3" id="KW-0812">Transmembrane</keyword>
<organism evidence="6 7">
    <name type="scientific">Trypanosoma cruzi (strain CL Brener)</name>
    <dbReference type="NCBI Taxonomy" id="353153"/>
    <lineage>
        <taxon>Eukaryota</taxon>
        <taxon>Discoba</taxon>
        <taxon>Euglenozoa</taxon>
        <taxon>Kinetoplastea</taxon>
        <taxon>Metakinetoplastina</taxon>
        <taxon>Trypanosomatida</taxon>
        <taxon>Trypanosomatidae</taxon>
        <taxon>Trypanosoma</taxon>
        <taxon>Schizotrypanum</taxon>
    </lineage>
</organism>
<dbReference type="GO" id="GO:0008622">
    <property type="term" value="C:epsilon DNA polymerase complex"/>
    <property type="evidence" value="ECO:0007669"/>
    <property type="project" value="TreeGrafter"/>
</dbReference>
<keyword evidence="3" id="KW-1133">Transmembrane helix</keyword>
<dbReference type="GO" id="GO:0006974">
    <property type="term" value="P:DNA damage response"/>
    <property type="evidence" value="ECO:0007669"/>
    <property type="project" value="TreeGrafter"/>
</dbReference>
<dbReference type="InterPro" id="IPR009072">
    <property type="entry name" value="Histone-fold"/>
</dbReference>
<name>Q4D3L1_TRYCC</name>
<gene>
    <name evidence="6" type="ORF">Tc00.1047053510725.60</name>
</gene>
<evidence type="ECO:0000256" key="3">
    <source>
        <dbReference type="SAM" id="Phobius"/>
    </source>
</evidence>
<dbReference type="PANTHER" id="PTHR46172:SF1">
    <property type="entry name" value="DNA POLYMERASE EPSILON SUBUNIT 3"/>
    <property type="match status" value="1"/>
</dbReference>
<dbReference type="GO" id="GO:0046982">
    <property type="term" value="F:protein heterodimerization activity"/>
    <property type="evidence" value="ECO:0007669"/>
    <property type="project" value="InterPro"/>
</dbReference>
<evidence type="ECO:0000256" key="2">
    <source>
        <dbReference type="ARBA" id="ARBA00023242"/>
    </source>
</evidence>
<evidence type="ECO:0000256" key="4">
    <source>
        <dbReference type="SAM" id="SignalP"/>
    </source>
</evidence>
<dbReference type="InterPro" id="IPR051377">
    <property type="entry name" value="DNA_Pol-Epsilon_Subunit"/>
</dbReference>
<dbReference type="Pfam" id="PF00808">
    <property type="entry name" value="CBFD_NFYB_HMF"/>
    <property type="match status" value="1"/>
</dbReference>
<keyword evidence="2" id="KW-0539">Nucleus</keyword>
<feature type="signal peptide" evidence="4">
    <location>
        <begin position="1"/>
        <end position="19"/>
    </location>
</feature>
<dbReference type="eggNOG" id="ENOG502S8NE">
    <property type="taxonomic scope" value="Eukaryota"/>
</dbReference>
<dbReference type="CDD" id="cd22928">
    <property type="entry name" value="HFD_POLE3_DPB4"/>
    <property type="match status" value="1"/>
</dbReference>
<dbReference type="EMBL" id="AAHK01001087">
    <property type="protein sequence ID" value="EAN87112.1"/>
    <property type="molecule type" value="Genomic_DNA"/>
</dbReference>
<dbReference type="InterPro" id="IPR003958">
    <property type="entry name" value="CBFA_NFYB_domain"/>
</dbReference>
<feature type="chain" id="PRO_5004236417" description="Transcription factor CBF/NF-Y/archaeal histone domain-containing protein" evidence="4">
    <location>
        <begin position="20"/>
        <end position="199"/>
    </location>
</feature>